<dbReference type="InterPro" id="IPR002577">
    <property type="entry name" value="HTH_HxlR"/>
</dbReference>
<dbReference type="PANTHER" id="PTHR33204">
    <property type="entry name" value="TRANSCRIPTIONAL REGULATOR, MARR FAMILY"/>
    <property type="match status" value="1"/>
</dbReference>
<dbReference type="Gene3D" id="1.10.10.10">
    <property type="entry name" value="Winged helix-like DNA-binding domain superfamily/Winged helix DNA-binding domain"/>
    <property type="match status" value="1"/>
</dbReference>
<dbReference type="Proteomes" id="UP001597540">
    <property type="component" value="Unassembled WGS sequence"/>
</dbReference>
<sequence>MRRNEEQKCFVAVNEALQVIHNKWAFQVITQLYYSRQRFNQLRRNVGDLSVKSLIDTLRHLEQLQIVNREVYPTIPVSVEYSLTEKGKEYRKVLLQMREWGEKWMLDSENAERQ</sequence>
<keyword evidence="3" id="KW-0804">Transcription</keyword>
<keyword evidence="6" id="KW-1185">Reference proteome</keyword>
<dbReference type="PANTHER" id="PTHR33204:SF18">
    <property type="entry name" value="TRANSCRIPTIONAL REGULATORY PROTEIN"/>
    <property type="match status" value="1"/>
</dbReference>
<dbReference type="RefSeq" id="WP_256702922.1">
    <property type="nucleotide sequence ID" value="NZ_JBHUMJ010000002.1"/>
</dbReference>
<proteinExistence type="predicted"/>
<keyword evidence="2" id="KW-0238">DNA-binding</keyword>
<evidence type="ECO:0000256" key="3">
    <source>
        <dbReference type="ARBA" id="ARBA00023163"/>
    </source>
</evidence>
<dbReference type="EMBL" id="JBHUMJ010000002">
    <property type="protein sequence ID" value="MFD2700828.1"/>
    <property type="molecule type" value="Genomic_DNA"/>
</dbReference>
<organism evidence="5 6">
    <name type="scientific">Paenibacillus shunpengii</name>
    <dbReference type="NCBI Taxonomy" id="2054424"/>
    <lineage>
        <taxon>Bacteria</taxon>
        <taxon>Bacillati</taxon>
        <taxon>Bacillota</taxon>
        <taxon>Bacilli</taxon>
        <taxon>Bacillales</taxon>
        <taxon>Paenibacillaceae</taxon>
        <taxon>Paenibacillus</taxon>
    </lineage>
</organism>
<dbReference type="Pfam" id="PF01638">
    <property type="entry name" value="HxlR"/>
    <property type="match status" value="1"/>
</dbReference>
<feature type="domain" description="HTH hxlR-type" evidence="4">
    <location>
        <begin position="9"/>
        <end position="109"/>
    </location>
</feature>
<dbReference type="PROSITE" id="PS51118">
    <property type="entry name" value="HTH_HXLR"/>
    <property type="match status" value="1"/>
</dbReference>
<evidence type="ECO:0000256" key="1">
    <source>
        <dbReference type="ARBA" id="ARBA00023015"/>
    </source>
</evidence>
<evidence type="ECO:0000256" key="2">
    <source>
        <dbReference type="ARBA" id="ARBA00023125"/>
    </source>
</evidence>
<keyword evidence="1" id="KW-0805">Transcription regulation</keyword>
<accession>A0ABW5SNK2</accession>
<comment type="caution">
    <text evidence="5">The sequence shown here is derived from an EMBL/GenBank/DDBJ whole genome shotgun (WGS) entry which is preliminary data.</text>
</comment>
<evidence type="ECO:0000313" key="5">
    <source>
        <dbReference type="EMBL" id="MFD2700828.1"/>
    </source>
</evidence>
<dbReference type="InterPro" id="IPR036388">
    <property type="entry name" value="WH-like_DNA-bd_sf"/>
</dbReference>
<evidence type="ECO:0000313" key="6">
    <source>
        <dbReference type="Proteomes" id="UP001597540"/>
    </source>
</evidence>
<gene>
    <name evidence="5" type="ORF">ACFSVM_10145</name>
</gene>
<protein>
    <submittedName>
        <fullName evidence="5">Winged helix-turn-helix transcriptional regulator</fullName>
    </submittedName>
</protein>
<name>A0ABW5SNK2_9BACL</name>
<dbReference type="SUPFAM" id="SSF46785">
    <property type="entry name" value="Winged helix' DNA-binding domain"/>
    <property type="match status" value="1"/>
</dbReference>
<reference evidence="6" key="1">
    <citation type="journal article" date="2019" name="Int. J. Syst. Evol. Microbiol.">
        <title>The Global Catalogue of Microorganisms (GCM) 10K type strain sequencing project: providing services to taxonomists for standard genome sequencing and annotation.</title>
        <authorList>
            <consortium name="The Broad Institute Genomics Platform"/>
            <consortium name="The Broad Institute Genome Sequencing Center for Infectious Disease"/>
            <person name="Wu L."/>
            <person name="Ma J."/>
        </authorList>
    </citation>
    <scope>NUCLEOTIDE SEQUENCE [LARGE SCALE GENOMIC DNA]</scope>
    <source>
        <strain evidence="6">KCTC 33849</strain>
    </source>
</reference>
<dbReference type="InterPro" id="IPR036390">
    <property type="entry name" value="WH_DNA-bd_sf"/>
</dbReference>
<evidence type="ECO:0000259" key="4">
    <source>
        <dbReference type="PROSITE" id="PS51118"/>
    </source>
</evidence>